<dbReference type="InterPro" id="IPR050309">
    <property type="entry name" value="Type-B_Carboxylest/Lipase"/>
</dbReference>
<dbReference type="Proteomes" id="UP000094527">
    <property type="component" value="Unassembled WGS sequence"/>
</dbReference>
<evidence type="ECO:0000313" key="4">
    <source>
        <dbReference type="Proteomes" id="UP000094527"/>
    </source>
</evidence>
<dbReference type="InterPro" id="IPR002018">
    <property type="entry name" value="CarbesteraseB"/>
</dbReference>
<sequence>MPLPEIADDQEVSASSSIFSEVLMLEPHVDTRFGGLEGYIMRTTAGRRIYAFEGVPYAQPPLGFFRFRPSVPIEPWGGMREAKKPGPECLQLSPPKVLRVVGNEGNTNSKPADSFYNDKI</sequence>
<dbReference type="AlphaFoldDB" id="A0A1D2N8A1"/>
<dbReference type="SUPFAM" id="SSF53474">
    <property type="entry name" value="alpha/beta-Hydrolases"/>
    <property type="match status" value="1"/>
</dbReference>
<comment type="caution">
    <text evidence="3">The sequence shown here is derived from an EMBL/GenBank/DDBJ whole genome shotgun (WGS) entry which is preliminary data.</text>
</comment>
<dbReference type="OrthoDB" id="6846267at2759"/>
<keyword evidence="1" id="KW-0325">Glycoprotein</keyword>
<name>A0A1D2N8A1_ORCCI</name>
<dbReference type="PANTHER" id="PTHR11559">
    <property type="entry name" value="CARBOXYLESTERASE"/>
    <property type="match status" value="1"/>
</dbReference>
<gene>
    <name evidence="3" type="ORF">Ocin01_05379</name>
</gene>
<accession>A0A1D2N8A1</accession>
<evidence type="ECO:0000313" key="3">
    <source>
        <dbReference type="EMBL" id="ODN01305.1"/>
    </source>
</evidence>
<dbReference type="Gene3D" id="3.40.50.1820">
    <property type="entry name" value="alpha/beta hydrolase"/>
    <property type="match status" value="1"/>
</dbReference>
<dbReference type="Pfam" id="PF00135">
    <property type="entry name" value="COesterase"/>
    <property type="match status" value="1"/>
</dbReference>
<dbReference type="STRING" id="48709.A0A1D2N8A1"/>
<keyword evidence="4" id="KW-1185">Reference proteome</keyword>
<dbReference type="InterPro" id="IPR029058">
    <property type="entry name" value="AB_hydrolase_fold"/>
</dbReference>
<reference evidence="3 4" key="1">
    <citation type="journal article" date="2016" name="Genome Biol. Evol.">
        <title>Gene Family Evolution Reflects Adaptation to Soil Environmental Stressors in the Genome of the Collembolan Orchesella cincta.</title>
        <authorList>
            <person name="Faddeeva-Vakhrusheva A."/>
            <person name="Derks M.F."/>
            <person name="Anvar S.Y."/>
            <person name="Agamennone V."/>
            <person name="Suring W."/>
            <person name="Smit S."/>
            <person name="van Straalen N.M."/>
            <person name="Roelofs D."/>
        </authorList>
    </citation>
    <scope>NUCLEOTIDE SEQUENCE [LARGE SCALE GENOMIC DNA]</scope>
    <source>
        <tissue evidence="3">Mixed pool</tissue>
    </source>
</reference>
<proteinExistence type="predicted"/>
<evidence type="ECO:0000256" key="1">
    <source>
        <dbReference type="ARBA" id="ARBA00023180"/>
    </source>
</evidence>
<dbReference type="EMBL" id="LJIJ01000161">
    <property type="protein sequence ID" value="ODN01305.1"/>
    <property type="molecule type" value="Genomic_DNA"/>
</dbReference>
<evidence type="ECO:0000259" key="2">
    <source>
        <dbReference type="Pfam" id="PF00135"/>
    </source>
</evidence>
<protein>
    <submittedName>
        <fullName evidence="3">Esterase SG1</fullName>
    </submittedName>
</protein>
<feature type="domain" description="Carboxylesterase type B" evidence="2">
    <location>
        <begin position="26"/>
        <end position="93"/>
    </location>
</feature>
<organism evidence="3 4">
    <name type="scientific">Orchesella cincta</name>
    <name type="common">Springtail</name>
    <name type="synonym">Podura cincta</name>
    <dbReference type="NCBI Taxonomy" id="48709"/>
    <lineage>
        <taxon>Eukaryota</taxon>
        <taxon>Metazoa</taxon>
        <taxon>Ecdysozoa</taxon>
        <taxon>Arthropoda</taxon>
        <taxon>Hexapoda</taxon>
        <taxon>Collembola</taxon>
        <taxon>Entomobryomorpha</taxon>
        <taxon>Entomobryoidea</taxon>
        <taxon>Orchesellidae</taxon>
        <taxon>Orchesellinae</taxon>
        <taxon>Orchesella</taxon>
    </lineage>
</organism>